<dbReference type="EMBL" id="MJAT01000033">
    <property type="protein sequence ID" value="OEH85208.1"/>
    <property type="molecule type" value="Genomic_DNA"/>
</dbReference>
<organism evidence="14 15">
    <name type="scientific">Desulfuribacillus stibiiarsenatis</name>
    <dbReference type="NCBI Taxonomy" id="1390249"/>
    <lineage>
        <taxon>Bacteria</taxon>
        <taxon>Bacillati</taxon>
        <taxon>Bacillota</taxon>
        <taxon>Desulfuribacillia</taxon>
        <taxon>Desulfuribacillales</taxon>
        <taxon>Desulfuribacillaceae</taxon>
        <taxon>Desulfuribacillus</taxon>
    </lineage>
</organism>
<dbReference type="FunFam" id="3.40.228.10:FF:000009">
    <property type="entry name" value="Formate dehydrogenase, alpha subunit, selenocysteine-containing"/>
    <property type="match status" value="1"/>
</dbReference>
<dbReference type="PANTHER" id="PTHR43598">
    <property type="entry name" value="TUNGSTEN-CONTAINING FORMYLMETHANOFURAN DEHYDROGENASE 2 SUBUNIT B"/>
    <property type="match status" value="1"/>
</dbReference>
<keyword evidence="8" id="KW-0712">Selenocysteine</keyword>
<dbReference type="Pfam" id="PF00384">
    <property type="entry name" value="Molybdopterin"/>
    <property type="match status" value="1"/>
</dbReference>
<accession>A0A1E5L569</accession>
<dbReference type="GO" id="GO:0008863">
    <property type="term" value="F:formate dehydrogenase (NAD+) activity"/>
    <property type="evidence" value="ECO:0007669"/>
    <property type="project" value="InterPro"/>
</dbReference>
<evidence type="ECO:0000256" key="5">
    <source>
        <dbReference type="ARBA" id="ARBA00022723"/>
    </source>
</evidence>
<evidence type="ECO:0000256" key="2">
    <source>
        <dbReference type="ARBA" id="ARBA00004418"/>
    </source>
</evidence>
<evidence type="ECO:0000259" key="13">
    <source>
        <dbReference type="Pfam" id="PF01568"/>
    </source>
</evidence>
<dbReference type="GO" id="GO:0042597">
    <property type="term" value="C:periplasmic space"/>
    <property type="evidence" value="ECO:0007669"/>
    <property type="project" value="UniProtKB-SubCell"/>
</dbReference>
<dbReference type="SUPFAM" id="SSF53706">
    <property type="entry name" value="Formate dehydrogenase/DMSO reductase, domains 1-3"/>
    <property type="match status" value="1"/>
</dbReference>
<feature type="domain" description="Molybdopterin oxidoreductase" evidence="12">
    <location>
        <begin position="2"/>
        <end position="437"/>
    </location>
</feature>
<comment type="cofactor">
    <cofactor evidence="1">
        <name>[4Fe-4S] cluster</name>
        <dbReference type="ChEBI" id="CHEBI:49883"/>
    </cofactor>
</comment>
<reference evidence="14 15" key="1">
    <citation type="submission" date="2016-09" db="EMBL/GenBank/DDBJ databases">
        <title>Desulfuribacillus arsenicus sp. nov., an obligately anaerobic, dissimilatory arsenic- and antimonate-reducing bacterium isolated from anoxic sediments.</title>
        <authorList>
            <person name="Abin C.A."/>
            <person name="Hollibaugh J.T."/>
        </authorList>
    </citation>
    <scope>NUCLEOTIDE SEQUENCE [LARGE SCALE GENOMIC DNA]</scope>
    <source>
        <strain evidence="14 15">MLFW-2</strain>
    </source>
</reference>
<sequence length="809" mass="90674">MTNHWVDFKNADVIFIIGGNPAENHPISWKWIEEAQRTRGAKIVTVDPRFTRSAARSDVYAPMRSGTDIPFIFGLMKYIIDNGLEHRDYVLKYTNSSFIINDEYEFNDGLFSGYDAAGRKYANASWAYKKDEEGNVIKDETLQDPRCVWQLLKKHLERYDVDTVCSVTGTPKEDYLAVAEIVCSTGSGDRSGNINYAMGTTQHTVGSQNVRSYAMLQLLLGNMGLPGGGVNALRGEANVQGSTDFALLFHILPGYLPAPTGTPLHENLEAYNKTTPGGYWTNRPKFMASLLKAWWGDYATPENDFSYDFLPKSYGNHSFISIFEAMYEGTIKGLICWGQNPMVGGPNSNKERAAMANLDWLVSIDLYETETAAFWQDNDGSQAKSADINTEVFFLPANAPMEKEGTVSNSGRWMQYRWKAVSPREGVHSKSDLFIANDLGLRIKKLYEGSTAAKDIPIQKLTWNYSAGIGEYPNIQRIAKEINGYNVETGKTVGLFGELQADGTTACGNWIYSGCYTKDVDVTTDQENDQFYKDYKACRRDDTDLGPDGKEGIGSYLNWSYAWPANRRILYNRCSADWNGNSWSKDKASIWWNGEKWAGYDVPDFVGTRAPQDPGGMNPFIMMNDGVGALFAPTGMVDGPFPEHYEPLESPIPNAFNSVELNPAVHIYDSSMNEVCSRDVYPIVATTYRMCEHWQSGVMTRNLAWLSELVPHMFVELSEELAAAKQIKNGEQVEVFNERGVVKAVAMVTKRFKPFNIRGQEVHQIGMPWHFGYKGIVTGHQANLLTSHIGCANTRIPEYKAFLCDVRRA</sequence>
<dbReference type="InterPro" id="IPR006657">
    <property type="entry name" value="MoPterin_dinucl-bd_dom"/>
</dbReference>
<evidence type="ECO:0000256" key="9">
    <source>
        <dbReference type="ARBA" id="ARBA00023002"/>
    </source>
</evidence>
<dbReference type="Gene3D" id="3.40.50.740">
    <property type="match status" value="1"/>
</dbReference>
<dbReference type="GO" id="GO:0043546">
    <property type="term" value="F:molybdopterin cofactor binding"/>
    <property type="evidence" value="ECO:0007669"/>
    <property type="project" value="InterPro"/>
</dbReference>
<keyword evidence="9" id="KW-0560">Oxidoreductase</keyword>
<dbReference type="Proteomes" id="UP000095255">
    <property type="component" value="Unassembled WGS sequence"/>
</dbReference>
<comment type="caution">
    <text evidence="14">The sequence shown here is derived from an EMBL/GenBank/DDBJ whole genome shotgun (WGS) entry which is preliminary data.</text>
</comment>
<gene>
    <name evidence="14" type="ORF">BHU72_06270</name>
</gene>
<evidence type="ECO:0000256" key="11">
    <source>
        <dbReference type="ARBA" id="ARBA00023014"/>
    </source>
</evidence>
<keyword evidence="15" id="KW-1185">Reference proteome</keyword>
<evidence type="ECO:0000313" key="15">
    <source>
        <dbReference type="Proteomes" id="UP000095255"/>
    </source>
</evidence>
<evidence type="ECO:0000313" key="14">
    <source>
        <dbReference type="EMBL" id="OEH85208.1"/>
    </source>
</evidence>
<dbReference type="NCBIfam" id="TIGR01553">
    <property type="entry name" value="formate-DH-alph"/>
    <property type="match status" value="1"/>
</dbReference>
<keyword evidence="6" id="KW-0732">Signal</keyword>
<dbReference type="GO" id="GO:0009061">
    <property type="term" value="P:anaerobic respiration"/>
    <property type="evidence" value="ECO:0007669"/>
    <property type="project" value="TreeGrafter"/>
</dbReference>
<keyword evidence="11" id="KW-0411">Iron-sulfur</keyword>
<proteinExistence type="inferred from homology"/>
<evidence type="ECO:0000256" key="8">
    <source>
        <dbReference type="ARBA" id="ARBA00022933"/>
    </source>
</evidence>
<evidence type="ECO:0000256" key="1">
    <source>
        <dbReference type="ARBA" id="ARBA00001966"/>
    </source>
</evidence>
<dbReference type="STRING" id="1390249.BHU72_06270"/>
<dbReference type="GO" id="GO:0047111">
    <property type="term" value="F:formate dehydrogenase (cytochrome-c-553) activity"/>
    <property type="evidence" value="ECO:0007669"/>
    <property type="project" value="InterPro"/>
</dbReference>
<keyword evidence="4" id="KW-0004">4Fe-4S</keyword>
<dbReference type="InterPro" id="IPR006656">
    <property type="entry name" value="Mopterin_OxRdtase"/>
</dbReference>
<dbReference type="InterPro" id="IPR006443">
    <property type="entry name" value="Formate-DH-alph_fdnG"/>
</dbReference>
<dbReference type="GO" id="GO:0030151">
    <property type="term" value="F:molybdenum ion binding"/>
    <property type="evidence" value="ECO:0007669"/>
    <property type="project" value="TreeGrafter"/>
</dbReference>
<evidence type="ECO:0000256" key="4">
    <source>
        <dbReference type="ARBA" id="ARBA00022485"/>
    </source>
</evidence>
<keyword evidence="5" id="KW-0479">Metal-binding</keyword>
<dbReference type="InterPro" id="IPR009010">
    <property type="entry name" value="Asp_de-COase-like_dom_sf"/>
</dbReference>
<keyword evidence="7" id="KW-0574">Periplasm</keyword>
<keyword evidence="10" id="KW-0408">Iron</keyword>
<dbReference type="PANTHER" id="PTHR43598:SF1">
    <property type="entry name" value="FORMATE DEHYDROGENASE-O MAJOR SUBUNIT"/>
    <property type="match status" value="1"/>
</dbReference>
<feature type="domain" description="Molybdopterin dinucleotide-binding" evidence="13">
    <location>
        <begin position="685"/>
        <end position="802"/>
    </location>
</feature>
<dbReference type="Gene3D" id="3.40.228.10">
    <property type="entry name" value="Dimethylsulfoxide Reductase, domain 2"/>
    <property type="match status" value="2"/>
</dbReference>
<evidence type="ECO:0000256" key="3">
    <source>
        <dbReference type="ARBA" id="ARBA00010312"/>
    </source>
</evidence>
<dbReference type="Gene3D" id="2.40.40.20">
    <property type="match status" value="1"/>
</dbReference>
<dbReference type="GO" id="GO:0051539">
    <property type="term" value="F:4 iron, 4 sulfur cluster binding"/>
    <property type="evidence" value="ECO:0007669"/>
    <property type="project" value="UniProtKB-KW"/>
</dbReference>
<dbReference type="AlphaFoldDB" id="A0A1E5L569"/>
<protein>
    <submittedName>
        <fullName evidence="14">Formate dehydrogenase-N subunit alpha</fullName>
    </submittedName>
</protein>
<evidence type="ECO:0000256" key="7">
    <source>
        <dbReference type="ARBA" id="ARBA00022764"/>
    </source>
</evidence>
<dbReference type="GO" id="GO:0009055">
    <property type="term" value="F:electron transfer activity"/>
    <property type="evidence" value="ECO:0007669"/>
    <property type="project" value="InterPro"/>
</dbReference>
<comment type="similarity">
    <text evidence="3">Belongs to the prokaryotic molybdopterin-containing oxidoreductase family.</text>
</comment>
<comment type="subcellular location">
    <subcellularLocation>
        <location evidence="2">Periplasm</location>
    </subcellularLocation>
</comment>
<evidence type="ECO:0000259" key="12">
    <source>
        <dbReference type="Pfam" id="PF00384"/>
    </source>
</evidence>
<name>A0A1E5L569_9FIRM</name>
<dbReference type="Pfam" id="PF01568">
    <property type="entry name" value="Molydop_binding"/>
    <property type="match status" value="1"/>
</dbReference>
<evidence type="ECO:0000256" key="10">
    <source>
        <dbReference type="ARBA" id="ARBA00023004"/>
    </source>
</evidence>
<evidence type="ECO:0000256" key="6">
    <source>
        <dbReference type="ARBA" id="ARBA00022729"/>
    </source>
</evidence>
<dbReference type="CDD" id="cd02792">
    <property type="entry name" value="MopB_CT_Formate-Dh-Na-like"/>
    <property type="match status" value="1"/>
</dbReference>
<dbReference type="SUPFAM" id="SSF50692">
    <property type="entry name" value="ADC-like"/>
    <property type="match status" value="1"/>
</dbReference>